<comment type="subcellular location">
    <subcellularLocation>
        <location evidence="1">Membrane</location>
        <topology evidence="1">Multi-pass membrane protein</topology>
    </subcellularLocation>
</comment>
<name>A0A1H3B813_9BACT</name>
<evidence type="ECO:0000313" key="7">
    <source>
        <dbReference type="EMBL" id="SDX38053.1"/>
    </source>
</evidence>
<feature type="region of interest" description="Disordered" evidence="5">
    <location>
        <begin position="1"/>
        <end position="28"/>
    </location>
</feature>
<evidence type="ECO:0000256" key="5">
    <source>
        <dbReference type="SAM" id="MobiDB-lite"/>
    </source>
</evidence>
<accession>A0A1H3B813</accession>
<proteinExistence type="predicted"/>
<evidence type="ECO:0000256" key="4">
    <source>
        <dbReference type="ARBA" id="ARBA00023136"/>
    </source>
</evidence>
<protein>
    <submittedName>
        <fullName evidence="7">Formate/nitrite transporter FocA, FNT family</fullName>
    </submittedName>
</protein>
<dbReference type="GO" id="GO:0015499">
    <property type="term" value="F:formate transmembrane transporter activity"/>
    <property type="evidence" value="ECO:0007669"/>
    <property type="project" value="TreeGrafter"/>
</dbReference>
<dbReference type="InterPro" id="IPR023271">
    <property type="entry name" value="Aquaporin-like"/>
</dbReference>
<feature type="transmembrane region" description="Helical" evidence="6">
    <location>
        <begin position="174"/>
        <end position="201"/>
    </location>
</feature>
<dbReference type="Pfam" id="PF01226">
    <property type="entry name" value="Form_Nir_trans"/>
    <property type="match status" value="1"/>
</dbReference>
<keyword evidence="2 6" id="KW-0812">Transmembrane</keyword>
<evidence type="ECO:0000256" key="6">
    <source>
        <dbReference type="SAM" id="Phobius"/>
    </source>
</evidence>
<feature type="transmembrane region" description="Helical" evidence="6">
    <location>
        <begin position="53"/>
        <end position="71"/>
    </location>
</feature>
<feature type="transmembrane region" description="Helical" evidence="6">
    <location>
        <begin position="208"/>
        <end position="228"/>
    </location>
</feature>
<dbReference type="OrthoDB" id="9786493at2"/>
<dbReference type="AlphaFoldDB" id="A0A1H3B813"/>
<keyword evidence="4 6" id="KW-0472">Membrane</keyword>
<feature type="transmembrane region" description="Helical" evidence="6">
    <location>
        <begin position="132"/>
        <end position="154"/>
    </location>
</feature>
<gene>
    <name evidence="7" type="ORF">SAMN04488069_101191</name>
</gene>
<dbReference type="Gene3D" id="1.20.1080.10">
    <property type="entry name" value="Glycerol uptake facilitator protein"/>
    <property type="match status" value="1"/>
</dbReference>
<evidence type="ECO:0000313" key="8">
    <source>
        <dbReference type="Proteomes" id="UP000199249"/>
    </source>
</evidence>
<keyword evidence="8" id="KW-1185">Reference proteome</keyword>
<evidence type="ECO:0000256" key="1">
    <source>
        <dbReference type="ARBA" id="ARBA00004141"/>
    </source>
</evidence>
<dbReference type="EMBL" id="FNOV01000001">
    <property type="protein sequence ID" value="SDX38053.1"/>
    <property type="molecule type" value="Genomic_DNA"/>
</dbReference>
<dbReference type="RefSeq" id="WP_092736946.1">
    <property type="nucleotide sequence ID" value="NZ_FNOV01000001.1"/>
</dbReference>
<feature type="transmembrane region" description="Helical" evidence="6">
    <location>
        <begin position="248"/>
        <end position="270"/>
    </location>
</feature>
<dbReference type="InterPro" id="IPR000292">
    <property type="entry name" value="For/NO2_transpt"/>
</dbReference>
<reference evidence="8" key="1">
    <citation type="submission" date="2016-10" db="EMBL/GenBank/DDBJ databases">
        <authorList>
            <person name="Varghese N."/>
            <person name="Submissions S."/>
        </authorList>
    </citation>
    <scope>NUCLEOTIDE SEQUENCE [LARGE SCALE GENOMIC DNA]</scope>
    <source>
        <strain evidence="8">CGMCC 1.8975</strain>
    </source>
</reference>
<dbReference type="STRING" id="651662.SAMN04488069_101191"/>
<evidence type="ECO:0000256" key="2">
    <source>
        <dbReference type="ARBA" id="ARBA00022692"/>
    </source>
</evidence>
<sequence length="282" mass="30683">MQEEVDPKVKQQEIQQERAEQREVNERKAPTGKVLYRTTMQEGEMELNRPTAALFWSGLAAGLSMGFSMIGEGLLTHYLPDAPWRPLVATFGYSIGFLIVILARQQLFTENTLTPILPLLAKKDLPTLLNVLRLWGVVLFSNLLGALVLALVAMHSSAFDEDVKAEFISMGQRAMHFGFGTTLLRGIFAGWVIALMVWLLPFAESARVWVIILMTYLVGLAHFSHIIAGSVEVFSVASVGLAGWGQVLGGFVVPALLGNIIGGVTLVAVLNHAQVVAGNDSV</sequence>
<dbReference type="PANTHER" id="PTHR30520">
    <property type="entry name" value="FORMATE TRANSPORTER-RELATED"/>
    <property type="match status" value="1"/>
</dbReference>
<feature type="transmembrane region" description="Helical" evidence="6">
    <location>
        <begin position="83"/>
        <end position="103"/>
    </location>
</feature>
<dbReference type="PANTHER" id="PTHR30520:SF2">
    <property type="entry name" value="INNER MEMBRANE PROTEIN YFDC"/>
    <property type="match status" value="1"/>
</dbReference>
<dbReference type="GO" id="GO:0005886">
    <property type="term" value="C:plasma membrane"/>
    <property type="evidence" value="ECO:0007669"/>
    <property type="project" value="TreeGrafter"/>
</dbReference>
<evidence type="ECO:0000256" key="3">
    <source>
        <dbReference type="ARBA" id="ARBA00022989"/>
    </source>
</evidence>
<dbReference type="Proteomes" id="UP000199249">
    <property type="component" value="Unassembled WGS sequence"/>
</dbReference>
<organism evidence="7 8">
    <name type="scientific">Hymenobacter psychrophilus</name>
    <dbReference type="NCBI Taxonomy" id="651662"/>
    <lineage>
        <taxon>Bacteria</taxon>
        <taxon>Pseudomonadati</taxon>
        <taxon>Bacteroidota</taxon>
        <taxon>Cytophagia</taxon>
        <taxon>Cytophagales</taxon>
        <taxon>Hymenobacteraceae</taxon>
        <taxon>Hymenobacter</taxon>
    </lineage>
</organism>
<keyword evidence="3 6" id="KW-1133">Transmembrane helix</keyword>